<proteinExistence type="predicted"/>
<comment type="caution">
    <text evidence="1">The sequence shown here is derived from an EMBL/GenBank/DDBJ whole genome shotgun (WGS) entry which is preliminary data.</text>
</comment>
<dbReference type="AlphaFoldDB" id="A0A1J5NMG4"/>
<organism evidence="1 2">
    <name type="scientific">Neomoorella thermoacetica</name>
    <name type="common">Clostridium thermoaceticum</name>
    <dbReference type="NCBI Taxonomy" id="1525"/>
    <lineage>
        <taxon>Bacteria</taxon>
        <taxon>Bacillati</taxon>
        <taxon>Bacillota</taxon>
        <taxon>Clostridia</taxon>
        <taxon>Neomoorellales</taxon>
        <taxon>Neomoorellaceae</taxon>
        <taxon>Neomoorella</taxon>
    </lineage>
</organism>
<reference evidence="1 2" key="1">
    <citation type="submission" date="2016-08" db="EMBL/GenBank/DDBJ databases">
        <title>Genome-based comparison of Moorella thermoacetic strains.</title>
        <authorList>
            <person name="Poehlein A."/>
            <person name="Bengelsdorf F.R."/>
            <person name="Esser C."/>
            <person name="Duerre P."/>
            <person name="Daniel R."/>
        </authorList>
    </citation>
    <scope>NUCLEOTIDE SEQUENCE [LARGE SCALE GENOMIC DNA]</scope>
    <source>
        <strain evidence="1 2">DSM 21394</strain>
    </source>
</reference>
<sequence>MRFKLRLPKLVLLMAMCFLVGTLAVFSGQGIEARADDGGPGVYYRHAALEGRVITYDPDRDLFIVFGSYKVDAGNGWQTVNSSKFHRVRPANDAVRQFLVGRLDQGARILGSYEAWAGQSEEVFDGTSAGPLDQAPASPVWYAFGKTIRPERIAKFNLFTANDFVRVLAGLKDALAAGGFNLPPDRRLTAEEIAALKTRIENPASEADRTLLRNVRSWWENNWNLKWAVEKNTRAYNELAASVGGSTFYAGRLGVSNCYIMSAPVTRKDVDAFMAAAKEGSGAADREAPVAMFARVTAERDRTGRITALYASGPLFVNPYALIYDGIKNNAAPAERWRLEGWDQTRAEQLDGRWVWLEGRTVLVRDEKGNVVDRYLALGKNLTKDEFNTVLDLNRELIGDGGI</sequence>
<protein>
    <submittedName>
        <fullName evidence="1">Uncharacterized protein</fullName>
    </submittedName>
</protein>
<accession>A0A1J5NMG4</accession>
<evidence type="ECO:0000313" key="1">
    <source>
        <dbReference type="EMBL" id="OIQ59798.1"/>
    </source>
</evidence>
<evidence type="ECO:0000313" key="2">
    <source>
        <dbReference type="Proteomes" id="UP000182811"/>
    </source>
</evidence>
<name>A0A1J5NMG4_NEOTH</name>
<dbReference type="EMBL" id="MDDC01000007">
    <property type="protein sequence ID" value="OIQ59798.1"/>
    <property type="molecule type" value="Genomic_DNA"/>
</dbReference>
<gene>
    <name evidence="1" type="ORF">MOTE_10540</name>
</gene>
<dbReference type="Proteomes" id="UP000182811">
    <property type="component" value="Unassembled WGS sequence"/>
</dbReference>